<keyword evidence="1" id="KW-1133">Transmembrane helix</keyword>
<gene>
    <name evidence="2" type="ORF">C480_14815</name>
</gene>
<accession>M0AY90</accession>
<keyword evidence="3" id="KW-1185">Reference proteome</keyword>
<dbReference type="Proteomes" id="UP000011591">
    <property type="component" value="Unassembled WGS sequence"/>
</dbReference>
<feature type="transmembrane region" description="Helical" evidence="1">
    <location>
        <begin position="204"/>
        <end position="226"/>
    </location>
</feature>
<keyword evidence="1" id="KW-0472">Membrane</keyword>
<dbReference type="AlphaFoldDB" id="M0AY90"/>
<comment type="caution">
    <text evidence="2">The sequence shown here is derived from an EMBL/GenBank/DDBJ whole genome shotgun (WGS) entry which is preliminary data.</text>
</comment>
<sequence>MLADRNVDQQVAVGPAIGTGRTLTLHPERLALLNASRHLDGERRFVADVALASTGVAGFRVEGPLALTLRAGRRLLDAAERRLLDLRHLPATLTLRTGSRLSVRRVALAAAVIALLGALDGELLLDALEGLLEFNIEFGAQVAALLRSTATPTAAAAAAPEDLLEDVAETAATHAATAHAATAHAAERAAAHTATHTALAGVEAVFLGLFVAVVAHAVVGLTLFLVGQNLFCLLDLLELLLGVRVVADVRMVLRGLLPVRLFDLLGVRVRTHTEYVVEVLAHSLFYRYSVEPLETTVPRKRSTVSRLRPVRPVN</sequence>
<proteinExistence type="predicted"/>
<organism evidence="2 3">
    <name type="scientific">Natrialba aegyptia DSM 13077</name>
    <dbReference type="NCBI Taxonomy" id="1227491"/>
    <lineage>
        <taxon>Archaea</taxon>
        <taxon>Methanobacteriati</taxon>
        <taxon>Methanobacteriota</taxon>
        <taxon>Stenosarchaea group</taxon>
        <taxon>Halobacteria</taxon>
        <taxon>Halobacteriales</taxon>
        <taxon>Natrialbaceae</taxon>
        <taxon>Natrialba</taxon>
    </lineage>
</organism>
<keyword evidence="1" id="KW-0812">Transmembrane</keyword>
<evidence type="ECO:0000313" key="2">
    <source>
        <dbReference type="EMBL" id="ELZ03646.1"/>
    </source>
</evidence>
<dbReference type="EMBL" id="AOIP01000032">
    <property type="protein sequence ID" value="ELZ03646.1"/>
    <property type="molecule type" value="Genomic_DNA"/>
</dbReference>
<protein>
    <submittedName>
        <fullName evidence="2">Putative glutamate dehydrogenase</fullName>
    </submittedName>
</protein>
<evidence type="ECO:0000313" key="3">
    <source>
        <dbReference type="Proteomes" id="UP000011591"/>
    </source>
</evidence>
<evidence type="ECO:0000256" key="1">
    <source>
        <dbReference type="SAM" id="Phobius"/>
    </source>
</evidence>
<name>M0AY90_9EURY</name>
<reference evidence="2 3" key="1">
    <citation type="journal article" date="2014" name="PLoS Genet.">
        <title>Phylogenetically driven sequencing of extremely halophilic archaea reveals strategies for static and dynamic osmo-response.</title>
        <authorList>
            <person name="Becker E.A."/>
            <person name="Seitzer P.M."/>
            <person name="Tritt A."/>
            <person name="Larsen D."/>
            <person name="Krusor M."/>
            <person name="Yao A.I."/>
            <person name="Wu D."/>
            <person name="Madern D."/>
            <person name="Eisen J.A."/>
            <person name="Darling A.E."/>
            <person name="Facciotti M.T."/>
        </authorList>
    </citation>
    <scope>NUCLEOTIDE SEQUENCE [LARGE SCALE GENOMIC DNA]</scope>
    <source>
        <strain evidence="2 3">DSM 13077</strain>
    </source>
</reference>